<evidence type="ECO:0000313" key="1">
    <source>
        <dbReference type="EMBL" id="KAI4861231.1"/>
    </source>
</evidence>
<gene>
    <name evidence="1" type="ORF">F4820DRAFT_73877</name>
</gene>
<keyword evidence="2" id="KW-1185">Reference proteome</keyword>
<accession>A0ACB9YPB3</accession>
<reference evidence="1 2" key="1">
    <citation type="journal article" date="2022" name="New Phytol.">
        <title>Ecological generalism drives hyperdiversity of secondary metabolite gene clusters in xylarialean endophytes.</title>
        <authorList>
            <person name="Franco M.E.E."/>
            <person name="Wisecaver J.H."/>
            <person name="Arnold A.E."/>
            <person name="Ju Y.M."/>
            <person name="Slot J.C."/>
            <person name="Ahrendt S."/>
            <person name="Moore L.P."/>
            <person name="Eastman K.E."/>
            <person name="Scott K."/>
            <person name="Konkel Z."/>
            <person name="Mondo S.J."/>
            <person name="Kuo A."/>
            <person name="Hayes R.D."/>
            <person name="Haridas S."/>
            <person name="Andreopoulos B."/>
            <person name="Riley R."/>
            <person name="LaButti K."/>
            <person name="Pangilinan J."/>
            <person name="Lipzen A."/>
            <person name="Amirebrahimi M."/>
            <person name="Yan J."/>
            <person name="Adam C."/>
            <person name="Keymanesh K."/>
            <person name="Ng V."/>
            <person name="Louie K."/>
            <person name="Northen T."/>
            <person name="Drula E."/>
            <person name="Henrissat B."/>
            <person name="Hsieh H.M."/>
            <person name="Youens-Clark K."/>
            <person name="Lutzoni F."/>
            <person name="Miadlikowska J."/>
            <person name="Eastwood D.C."/>
            <person name="Hamelin R.C."/>
            <person name="Grigoriev I.V."/>
            <person name="U'Ren J.M."/>
        </authorList>
    </citation>
    <scope>NUCLEOTIDE SEQUENCE [LARGE SCALE GENOMIC DNA]</scope>
    <source>
        <strain evidence="1 2">CBS 119005</strain>
    </source>
</reference>
<protein>
    <submittedName>
        <fullName evidence="1">Uncharacterized protein</fullName>
    </submittedName>
</protein>
<organism evidence="1 2">
    <name type="scientific">Hypoxylon rubiginosum</name>
    <dbReference type="NCBI Taxonomy" id="110542"/>
    <lineage>
        <taxon>Eukaryota</taxon>
        <taxon>Fungi</taxon>
        <taxon>Dikarya</taxon>
        <taxon>Ascomycota</taxon>
        <taxon>Pezizomycotina</taxon>
        <taxon>Sordariomycetes</taxon>
        <taxon>Xylariomycetidae</taxon>
        <taxon>Xylariales</taxon>
        <taxon>Hypoxylaceae</taxon>
        <taxon>Hypoxylon</taxon>
    </lineage>
</organism>
<name>A0ACB9YPB3_9PEZI</name>
<comment type="caution">
    <text evidence="1">The sequence shown here is derived from an EMBL/GenBank/DDBJ whole genome shotgun (WGS) entry which is preliminary data.</text>
</comment>
<sequence length="164" mass="18274">MFSPAHCVRILYEILEPAQSSLPYYLHVNVTGLNSGRQLEPDIDRGRAFITIYSTLCGLSFVIIVLRLWSRLIIRAVGWDDILMVVTWIMFACVAILVGLIGSNGGARHIYYLTSENASYVLKINFISQPFGIIAVAIGKISVAALYLRILPTSHGRYGFSYTD</sequence>
<evidence type="ECO:0000313" key="2">
    <source>
        <dbReference type="Proteomes" id="UP001497700"/>
    </source>
</evidence>
<dbReference type="EMBL" id="MU393558">
    <property type="protein sequence ID" value="KAI4861231.1"/>
    <property type="molecule type" value="Genomic_DNA"/>
</dbReference>
<dbReference type="Proteomes" id="UP001497700">
    <property type="component" value="Unassembled WGS sequence"/>
</dbReference>
<proteinExistence type="predicted"/>